<comment type="caution">
    <text evidence="1">The sequence shown here is derived from an EMBL/GenBank/DDBJ whole genome shotgun (WGS) entry which is preliminary data.</text>
</comment>
<evidence type="ECO:0000313" key="2">
    <source>
        <dbReference type="Proteomes" id="UP001333818"/>
    </source>
</evidence>
<proteinExistence type="predicted"/>
<accession>A0AAW9PPS1</accession>
<dbReference type="Proteomes" id="UP001333818">
    <property type="component" value="Unassembled WGS sequence"/>
</dbReference>
<name>A0AAW9PPS1_9CYAN</name>
<protein>
    <submittedName>
        <fullName evidence="1">Uncharacterized protein</fullName>
    </submittedName>
</protein>
<organism evidence="1 2">
    <name type="scientific">Tumidithrix elongata BACA0141</name>
    <dbReference type="NCBI Taxonomy" id="2716417"/>
    <lineage>
        <taxon>Bacteria</taxon>
        <taxon>Bacillati</taxon>
        <taxon>Cyanobacteriota</taxon>
        <taxon>Cyanophyceae</taxon>
        <taxon>Pseudanabaenales</taxon>
        <taxon>Pseudanabaenaceae</taxon>
        <taxon>Tumidithrix</taxon>
        <taxon>Tumidithrix elongata</taxon>
    </lineage>
</organism>
<dbReference type="EMBL" id="JAZBJZ010000001">
    <property type="protein sequence ID" value="MEE3715190.1"/>
    <property type="molecule type" value="Genomic_DNA"/>
</dbReference>
<dbReference type="RefSeq" id="WP_330481613.1">
    <property type="nucleotide sequence ID" value="NZ_JAZBJZ010000001.1"/>
</dbReference>
<sequence>MDTLAETLNARLSKWQPDVAELARKFILEIIDLADRDALDILRSPSVEQEVLDLLDEY</sequence>
<evidence type="ECO:0000313" key="1">
    <source>
        <dbReference type="EMBL" id="MEE3715190.1"/>
    </source>
</evidence>
<gene>
    <name evidence="1" type="ORF">V2H45_00360</name>
</gene>
<keyword evidence="2" id="KW-1185">Reference proteome</keyword>
<reference evidence="1" key="1">
    <citation type="submission" date="2024-01" db="EMBL/GenBank/DDBJ databases">
        <title>Bank of Algae and Cyanobacteria of the Azores (BACA) strain genomes.</title>
        <authorList>
            <person name="Luz R."/>
            <person name="Cordeiro R."/>
            <person name="Fonseca A."/>
            <person name="Goncalves V."/>
        </authorList>
    </citation>
    <scope>NUCLEOTIDE SEQUENCE</scope>
    <source>
        <strain evidence="1">BACA0141</strain>
    </source>
</reference>
<dbReference type="AlphaFoldDB" id="A0AAW9PPS1"/>